<evidence type="ECO:0000313" key="9">
    <source>
        <dbReference type="Proteomes" id="UP001165542"/>
    </source>
</evidence>
<dbReference type="InterPro" id="IPR024083">
    <property type="entry name" value="Fumarase/histidase_N"/>
</dbReference>
<evidence type="ECO:0000259" key="7">
    <source>
        <dbReference type="PROSITE" id="PS50975"/>
    </source>
</evidence>
<dbReference type="SUPFAM" id="SSF56059">
    <property type="entry name" value="Glutathione synthetase ATP-binding domain-like"/>
    <property type="match status" value="1"/>
</dbReference>
<dbReference type="RefSeq" id="WP_259037160.1">
    <property type="nucleotide sequence ID" value="NZ_JAJISC010000007.1"/>
</dbReference>
<dbReference type="PRINTS" id="PR00149">
    <property type="entry name" value="FUMRATELYASE"/>
</dbReference>
<dbReference type="PROSITE" id="PS50975">
    <property type="entry name" value="ATP_GRASP"/>
    <property type="match status" value="1"/>
</dbReference>
<dbReference type="NCBIfam" id="NF002563">
    <property type="entry name" value="PRK02186.1"/>
    <property type="match status" value="1"/>
</dbReference>
<comment type="similarity">
    <text evidence="3">In the N-terminal section; belongs to the lyase 1 family. Argininosuccinate lyase subfamily.</text>
</comment>
<gene>
    <name evidence="8" type="ORF">LLY24_15260</name>
</gene>
<dbReference type="InterPro" id="IPR009049">
    <property type="entry name" value="Argininosuccinate_lyase"/>
</dbReference>
<comment type="pathway">
    <text evidence="2">Amino-acid biosynthesis; L-arginine biosynthesis; L-arginine from L-ornithine and carbamoyl phosphate: step 3/3.</text>
</comment>
<reference evidence="8" key="1">
    <citation type="submission" date="2021-11" db="EMBL/GenBank/DDBJ databases">
        <title>Halomonas sp., isolated from a coastal aquaculture zone in Dongshan Bay.</title>
        <authorList>
            <person name="Lin W."/>
        </authorList>
    </citation>
    <scope>NUCLEOTIDE SEQUENCE</scope>
    <source>
        <strain evidence="8">Yzlin-01</strain>
    </source>
</reference>
<dbReference type="InterPro" id="IPR022761">
    <property type="entry name" value="Fumarate_lyase_N"/>
</dbReference>
<dbReference type="PRINTS" id="PR00145">
    <property type="entry name" value="ARGSUCLYASE"/>
</dbReference>
<evidence type="ECO:0000256" key="1">
    <source>
        <dbReference type="ARBA" id="ARBA00000985"/>
    </source>
</evidence>
<evidence type="ECO:0000256" key="6">
    <source>
        <dbReference type="PROSITE-ProRule" id="PRU00409"/>
    </source>
</evidence>
<dbReference type="Gene3D" id="1.10.275.10">
    <property type="entry name" value="Fumarase/aspartase (N-terminal domain)"/>
    <property type="match status" value="1"/>
</dbReference>
<dbReference type="Gene3D" id="1.10.40.30">
    <property type="entry name" value="Fumarase/aspartase (C-terminal domain)"/>
    <property type="match status" value="1"/>
</dbReference>
<evidence type="ECO:0000256" key="2">
    <source>
        <dbReference type="ARBA" id="ARBA00004941"/>
    </source>
</evidence>
<keyword evidence="6" id="KW-0547">Nucleotide-binding</keyword>
<comment type="caution">
    <text evidence="8">The sequence shown here is derived from an EMBL/GenBank/DDBJ whole genome shotgun (WGS) entry which is preliminary data.</text>
</comment>
<keyword evidence="6" id="KW-0067">ATP-binding</keyword>
<dbReference type="Pfam" id="PF00206">
    <property type="entry name" value="Lyase_1"/>
    <property type="match status" value="1"/>
</dbReference>
<organism evidence="8 9">
    <name type="scientific">Halomonas dongshanensis</name>
    <dbReference type="NCBI Taxonomy" id="2890835"/>
    <lineage>
        <taxon>Bacteria</taxon>
        <taxon>Pseudomonadati</taxon>
        <taxon>Pseudomonadota</taxon>
        <taxon>Gammaproteobacteria</taxon>
        <taxon>Oceanospirillales</taxon>
        <taxon>Halomonadaceae</taxon>
        <taxon>Halomonas</taxon>
    </lineage>
</organism>
<accession>A0ABT2EGP7</accession>
<keyword evidence="5" id="KW-0028">Amino-acid biosynthesis</keyword>
<evidence type="ECO:0000256" key="3">
    <source>
        <dbReference type="ARBA" id="ARBA00005552"/>
    </source>
</evidence>
<dbReference type="Pfam" id="PF02655">
    <property type="entry name" value="ATP-grasp_3"/>
    <property type="match status" value="1"/>
</dbReference>
<evidence type="ECO:0000256" key="5">
    <source>
        <dbReference type="ARBA" id="ARBA00022571"/>
    </source>
</evidence>
<feature type="domain" description="ATP-grasp" evidence="7">
    <location>
        <begin position="111"/>
        <end position="291"/>
    </location>
</feature>
<dbReference type="PANTHER" id="PTHR43814:SF1">
    <property type="entry name" value="ARGININOSUCCINATE LYASE"/>
    <property type="match status" value="1"/>
</dbReference>
<dbReference type="PROSITE" id="PS00163">
    <property type="entry name" value="FUMARATE_LYASES"/>
    <property type="match status" value="1"/>
</dbReference>
<comment type="catalytic activity">
    <reaction evidence="1">
        <text>2-(N(omega)-L-arginino)succinate = fumarate + L-arginine</text>
        <dbReference type="Rhea" id="RHEA:24020"/>
        <dbReference type="ChEBI" id="CHEBI:29806"/>
        <dbReference type="ChEBI" id="CHEBI:32682"/>
        <dbReference type="ChEBI" id="CHEBI:57472"/>
        <dbReference type="EC" id="4.3.2.1"/>
    </reaction>
</comment>
<keyword evidence="5" id="KW-0055">Arginine biosynthesis</keyword>
<evidence type="ECO:0000256" key="4">
    <source>
        <dbReference type="ARBA" id="ARBA00012338"/>
    </source>
</evidence>
<sequence>MAIIYIESNTTGFGEALLSASLPYDDVYFLIRNPSKYAFLNKLNPRIQIKICDTSSIDAIAETITDIDDIRYVTSTSDGFIQVSSEISELLNLNGNSPSSVNLCRDKFSLQNVLRDYGVNYPMTREIRQPDDLRDIDYPVIVKPRQGTGSSGVQFIDSQDHLPQLIGGSWILQQFTPGAEFSVETFTDDRGHHVLAVTRKFVTKPPHFLEIAHVLPLDLDEANHQKVAETAIQALDAVGYKFGPAHTELKTHADSVTVIEINARLAGGMIPRLMEHAYGWSLVDLYIRSYLSGRCQFKITEPYLTASVSFIVPEIGRSYLGIEFPAECFESGEFYTTGRNEGNFDFSDRAGYVIATGTHGLAALRSSVRSKKYSRVLYVDTNESQVDANDIHDIVNKSSGHPRFDKLTSNLLTIEKAHLLMLRYQGVINSDQFRDLKEAVVALEYNPDLLEEHHSGRGDYFDYEHYMIDHCGRNTGGLIQAARSRNDINATHLLLSVKAVISAIVKRAITLVGTLTCRAGETLEVPLPIYSQYQTAMPGTAGHYMTAQGEILLDSLDPLIALRDELKISPLGACAGAGTSFNTDSHLTASLLGFKVGPTNSLSAITDKNPALRCSSLMTILSGDINRIASDLQLWSMREIAFITLPNGMYGGSSNMPQKRNPYLLEWLRLHHDLNVGYLAGAFSSLTHIPTGNSYQASRTAIETVTEIADKLLDMLDVLTYAIKGLSIDISKTVRAVKHGNACATLVAENLVQQGKSSFRDAHTAVGSALFSGGGHKDFLATGAANLLSEFESDANGAQAYKRLTGGGGPATDNTQVAITSLNERLRAVTRHQLVLRERELSNKLDLDNRFRRTN</sequence>
<dbReference type="Gene3D" id="1.20.200.10">
    <property type="entry name" value="Fumarase/aspartase (Central domain)"/>
    <property type="match status" value="1"/>
</dbReference>
<dbReference type="InterPro" id="IPR008948">
    <property type="entry name" value="L-Aspartase-like"/>
</dbReference>
<dbReference type="InterPro" id="IPR000362">
    <property type="entry name" value="Fumarate_lyase_fam"/>
</dbReference>
<dbReference type="EMBL" id="JAJISC010000007">
    <property type="protein sequence ID" value="MCS2610674.1"/>
    <property type="molecule type" value="Genomic_DNA"/>
</dbReference>
<keyword evidence="9" id="KW-1185">Reference proteome</keyword>
<dbReference type="SUPFAM" id="SSF48557">
    <property type="entry name" value="L-aspartase-like"/>
    <property type="match status" value="1"/>
</dbReference>
<dbReference type="InterPro" id="IPR011761">
    <property type="entry name" value="ATP-grasp"/>
</dbReference>
<dbReference type="InterPro" id="IPR020557">
    <property type="entry name" value="Fumarate_lyase_CS"/>
</dbReference>
<protein>
    <recommendedName>
        <fullName evidence="4">argininosuccinate lyase</fullName>
        <ecNumber evidence="4">4.3.2.1</ecNumber>
    </recommendedName>
</protein>
<dbReference type="PANTHER" id="PTHR43814">
    <property type="entry name" value="ARGININOSUCCINATE LYASE"/>
    <property type="match status" value="1"/>
</dbReference>
<name>A0ABT2EGP7_9GAMM</name>
<dbReference type="Proteomes" id="UP001165542">
    <property type="component" value="Unassembled WGS sequence"/>
</dbReference>
<dbReference type="EC" id="4.3.2.1" evidence="4"/>
<dbReference type="InterPro" id="IPR003806">
    <property type="entry name" value="ATP-grasp_PylC-type"/>
</dbReference>
<dbReference type="Gene3D" id="3.30.470.20">
    <property type="entry name" value="ATP-grasp fold, B domain"/>
    <property type="match status" value="1"/>
</dbReference>
<evidence type="ECO:0000313" key="8">
    <source>
        <dbReference type="EMBL" id="MCS2610674.1"/>
    </source>
</evidence>
<proteinExistence type="inferred from homology"/>